<proteinExistence type="predicted"/>
<feature type="transmembrane region" description="Helical" evidence="1">
    <location>
        <begin position="28"/>
        <end position="52"/>
    </location>
</feature>
<geneLocation type="mitochondrion" evidence="2"/>
<gene>
    <name evidence="2" type="ORF">ABT39_MTgene391</name>
</gene>
<sequence length="70" mass="8391">MFTSCCTIVKAMLSSTYELLSNRLPESILSMFLFLFLASFLRLFIFSLRCIFQQFSLVWTSMLQWLEWLF</sequence>
<keyword evidence="1" id="KW-1133">Transmembrane helix</keyword>
<comment type="caution">
    <text evidence="2">The sequence shown here is derived from an EMBL/GenBank/DDBJ whole genome shotgun (WGS) entry which is preliminary data.</text>
</comment>
<organism evidence="2">
    <name type="scientific">Picea glauca</name>
    <name type="common">White spruce</name>
    <name type="synonym">Pinus glauca</name>
    <dbReference type="NCBI Taxonomy" id="3330"/>
    <lineage>
        <taxon>Eukaryota</taxon>
        <taxon>Viridiplantae</taxon>
        <taxon>Streptophyta</taxon>
        <taxon>Embryophyta</taxon>
        <taxon>Tracheophyta</taxon>
        <taxon>Spermatophyta</taxon>
        <taxon>Pinopsida</taxon>
        <taxon>Pinidae</taxon>
        <taxon>Conifers I</taxon>
        <taxon>Pinales</taxon>
        <taxon>Pinaceae</taxon>
        <taxon>Picea</taxon>
    </lineage>
</organism>
<accession>A0A101M458</accession>
<reference evidence="2" key="1">
    <citation type="journal article" date="2015" name="Genome Biol. Evol.">
        <title>Organellar Genomes of White Spruce (Picea glauca): Assembly and Annotation.</title>
        <authorList>
            <person name="Jackman S.D."/>
            <person name="Warren R.L."/>
            <person name="Gibb E.A."/>
            <person name="Vandervalk B.P."/>
            <person name="Mohamadi H."/>
            <person name="Chu J."/>
            <person name="Raymond A."/>
            <person name="Pleasance S."/>
            <person name="Coope R."/>
            <person name="Wildung M.R."/>
            <person name="Ritland C.E."/>
            <person name="Bousquet J."/>
            <person name="Jones S.J."/>
            <person name="Bohlmann J."/>
            <person name="Birol I."/>
        </authorList>
    </citation>
    <scope>NUCLEOTIDE SEQUENCE [LARGE SCALE GENOMIC DNA]</scope>
    <source>
        <tissue evidence="2">Flushing bud</tissue>
    </source>
</reference>
<name>A0A101M458_PICGL</name>
<keyword evidence="1" id="KW-0472">Membrane</keyword>
<keyword evidence="1" id="KW-0812">Transmembrane</keyword>
<dbReference type="EMBL" id="LKAM01000001">
    <property type="protein sequence ID" value="KUM50547.1"/>
    <property type="molecule type" value="Genomic_DNA"/>
</dbReference>
<keyword evidence="2" id="KW-0496">Mitochondrion</keyword>
<dbReference type="AlphaFoldDB" id="A0A101M458"/>
<evidence type="ECO:0000313" key="2">
    <source>
        <dbReference type="EMBL" id="KUM50547.1"/>
    </source>
</evidence>
<evidence type="ECO:0000256" key="1">
    <source>
        <dbReference type="SAM" id="Phobius"/>
    </source>
</evidence>
<protein>
    <submittedName>
        <fullName evidence="2">Uncharacterized protein</fullName>
    </submittedName>
</protein>